<dbReference type="AlphaFoldDB" id="F4PQ77"/>
<name>F4PQ77_CACFS</name>
<evidence type="ECO:0000313" key="2">
    <source>
        <dbReference type="Proteomes" id="UP000007797"/>
    </source>
</evidence>
<dbReference type="GeneID" id="14874680"/>
<reference evidence="2" key="1">
    <citation type="journal article" date="2011" name="Genome Res.">
        <title>Phylogeny-wide analysis of social amoeba genomes highlights ancient origins for complex intercellular communication.</title>
        <authorList>
            <person name="Heidel A.J."/>
            <person name="Lawal H.M."/>
            <person name="Felder M."/>
            <person name="Schilde C."/>
            <person name="Helps N.R."/>
            <person name="Tunggal B."/>
            <person name="Rivero F."/>
            <person name="John U."/>
            <person name="Schleicher M."/>
            <person name="Eichinger L."/>
            <person name="Platzer M."/>
            <person name="Noegel A.A."/>
            <person name="Schaap P."/>
            <person name="Gloeckner G."/>
        </authorList>
    </citation>
    <scope>NUCLEOTIDE SEQUENCE [LARGE SCALE GENOMIC DNA]</scope>
    <source>
        <strain evidence="2">SH3</strain>
    </source>
</reference>
<sequence>MVVLGLGEPVAGHSVQHCNGVGKLPRGILSTVFSPISLCKSWGFKDDRMLRMEGSCLEIGD</sequence>
<proteinExistence type="predicted"/>
<gene>
    <name evidence="1" type="ORF">DFA_04670</name>
</gene>
<protein>
    <submittedName>
        <fullName evidence="1">Uncharacterized protein</fullName>
    </submittedName>
</protein>
<dbReference type="EMBL" id="GL883009">
    <property type="protein sequence ID" value="EGG22540.1"/>
    <property type="molecule type" value="Genomic_DNA"/>
</dbReference>
<dbReference type="KEGG" id="dfa:DFA_04670"/>
<dbReference type="Proteomes" id="UP000007797">
    <property type="component" value="Unassembled WGS sequence"/>
</dbReference>
<evidence type="ECO:0000313" key="1">
    <source>
        <dbReference type="EMBL" id="EGG22540.1"/>
    </source>
</evidence>
<keyword evidence="2" id="KW-1185">Reference proteome</keyword>
<organism evidence="1 2">
    <name type="scientific">Cavenderia fasciculata</name>
    <name type="common">Slime mold</name>
    <name type="synonym">Dictyostelium fasciculatum</name>
    <dbReference type="NCBI Taxonomy" id="261658"/>
    <lineage>
        <taxon>Eukaryota</taxon>
        <taxon>Amoebozoa</taxon>
        <taxon>Evosea</taxon>
        <taxon>Eumycetozoa</taxon>
        <taxon>Dictyostelia</taxon>
        <taxon>Acytosteliales</taxon>
        <taxon>Cavenderiaceae</taxon>
        <taxon>Cavenderia</taxon>
    </lineage>
</organism>
<accession>F4PQ77</accession>
<dbReference type="RefSeq" id="XP_004360391.1">
    <property type="nucleotide sequence ID" value="XM_004360334.1"/>
</dbReference>